<dbReference type="EMBL" id="JANPWB010000002">
    <property type="protein sequence ID" value="KAJ1210619.1"/>
    <property type="molecule type" value="Genomic_DNA"/>
</dbReference>
<comment type="caution">
    <text evidence="1">The sequence shown here is derived from an EMBL/GenBank/DDBJ whole genome shotgun (WGS) entry which is preliminary data.</text>
</comment>
<evidence type="ECO:0000313" key="1">
    <source>
        <dbReference type="EMBL" id="KAJ1210619.1"/>
    </source>
</evidence>
<organism evidence="1 2">
    <name type="scientific">Pleurodeles waltl</name>
    <name type="common">Iberian ribbed newt</name>
    <dbReference type="NCBI Taxonomy" id="8319"/>
    <lineage>
        <taxon>Eukaryota</taxon>
        <taxon>Metazoa</taxon>
        <taxon>Chordata</taxon>
        <taxon>Craniata</taxon>
        <taxon>Vertebrata</taxon>
        <taxon>Euteleostomi</taxon>
        <taxon>Amphibia</taxon>
        <taxon>Batrachia</taxon>
        <taxon>Caudata</taxon>
        <taxon>Salamandroidea</taxon>
        <taxon>Salamandridae</taxon>
        <taxon>Pleurodelinae</taxon>
        <taxon>Pleurodeles</taxon>
    </lineage>
</organism>
<dbReference type="AlphaFoldDB" id="A0AAV7W9A9"/>
<gene>
    <name evidence="1" type="ORF">NDU88_005981</name>
</gene>
<sequence length="127" mass="13514">MGRNPSAESAAFFCLVDGLVNEEVIFFVNTATSDEVVVVTCAVDDAVVVNVARVSVITVVTGSHLEQSVNKRSVEGLIFIDDDSFCEVTGTEKEEEDLLQAEPEDESSLAVITVSEALSAAFSLLDP</sequence>
<proteinExistence type="predicted"/>
<evidence type="ECO:0000313" key="2">
    <source>
        <dbReference type="Proteomes" id="UP001066276"/>
    </source>
</evidence>
<keyword evidence="2" id="KW-1185">Reference proteome</keyword>
<name>A0AAV7W9A9_PLEWA</name>
<reference evidence="1" key="1">
    <citation type="journal article" date="2022" name="bioRxiv">
        <title>Sequencing and chromosome-scale assembly of the giantPleurodeles waltlgenome.</title>
        <authorList>
            <person name="Brown T."/>
            <person name="Elewa A."/>
            <person name="Iarovenko S."/>
            <person name="Subramanian E."/>
            <person name="Araus A.J."/>
            <person name="Petzold A."/>
            <person name="Susuki M."/>
            <person name="Suzuki K.-i.T."/>
            <person name="Hayashi T."/>
            <person name="Toyoda A."/>
            <person name="Oliveira C."/>
            <person name="Osipova E."/>
            <person name="Leigh N.D."/>
            <person name="Simon A."/>
            <person name="Yun M.H."/>
        </authorList>
    </citation>
    <scope>NUCLEOTIDE SEQUENCE</scope>
    <source>
        <strain evidence="1">20211129_DDA</strain>
        <tissue evidence="1">Liver</tissue>
    </source>
</reference>
<dbReference type="Proteomes" id="UP001066276">
    <property type="component" value="Chromosome 1_2"/>
</dbReference>
<accession>A0AAV7W9A9</accession>
<protein>
    <submittedName>
        <fullName evidence="1">Uncharacterized protein</fullName>
    </submittedName>
</protein>